<dbReference type="InterPro" id="IPR012312">
    <property type="entry name" value="Hemerythrin-like"/>
</dbReference>
<dbReference type="KEGG" id="cmar:IMCC12053_2835"/>
<dbReference type="Pfam" id="PF01814">
    <property type="entry name" value="Hemerythrin"/>
    <property type="match status" value="1"/>
</dbReference>
<name>A0A0P0AE44_9RHOB</name>
<evidence type="ECO:0000313" key="1">
    <source>
        <dbReference type="EMBL" id="ALI56782.1"/>
    </source>
</evidence>
<proteinExistence type="predicted"/>
<sequence length="191" mass="21615">MNTPDDYPLDSREGLPEALQVLLADYPKAGWEAHPNFSGLVAFWLERHMMFRNVLGLLEADVQARIDRSIDPQTYAKRLGRYGSNLVQGLHGHHQIEDGHYFPILKGLDARLERGFEILDRDHHAMDGLLDRFARSANAVLSEGDDDRAREHTVRFGRECAGFARMLHRHLDDEEQIIVPVILKNGAAGLA</sequence>
<dbReference type="EMBL" id="CP012023">
    <property type="protein sequence ID" value="ALI56782.1"/>
    <property type="molecule type" value="Genomic_DNA"/>
</dbReference>
<dbReference type="OrthoDB" id="6077989at2"/>
<dbReference type="PATRIC" id="fig|1397108.4.peg.2898"/>
<dbReference type="Proteomes" id="UP000064920">
    <property type="component" value="Chromosome"/>
</dbReference>
<dbReference type="AlphaFoldDB" id="A0A0P0AE44"/>
<organism evidence="1 2">
    <name type="scientific">Celeribacter marinus</name>
    <dbReference type="NCBI Taxonomy" id="1397108"/>
    <lineage>
        <taxon>Bacteria</taxon>
        <taxon>Pseudomonadati</taxon>
        <taxon>Pseudomonadota</taxon>
        <taxon>Alphaproteobacteria</taxon>
        <taxon>Rhodobacterales</taxon>
        <taxon>Roseobacteraceae</taxon>
        <taxon>Celeribacter</taxon>
    </lineage>
</organism>
<dbReference type="Gene3D" id="1.20.120.520">
    <property type="entry name" value="nmb1532 protein domain like"/>
    <property type="match status" value="1"/>
</dbReference>
<keyword evidence="2" id="KW-1185">Reference proteome</keyword>
<dbReference type="CDD" id="cd12108">
    <property type="entry name" value="Hr-like"/>
    <property type="match status" value="1"/>
</dbReference>
<evidence type="ECO:0000313" key="2">
    <source>
        <dbReference type="Proteomes" id="UP000064920"/>
    </source>
</evidence>
<reference evidence="1 2" key="1">
    <citation type="submission" date="2015-05" db="EMBL/GenBank/DDBJ databases">
        <authorList>
            <person name="Wang D.B."/>
            <person name="Wang M."/>
        </authorList>
    </citation>
    <scope>NUCLEOTIDE SEQUENCE [LARGE SCALE GENOMIC DNA]</scope>
    <source>
        <strain evidence="1 2">IMCC 12053</strain>
    </source>
</reference>
<protein>
    <submittedName>
        <fullName evidence="1">Uncharacterized protein</fullName>
    </submittedName>
</protein>
<accession>A0A0P0AE44</accession>
<gene>
    <name evidence="1" type="ORF">IMCC12053_2835</name>
</gene>
<dbReference type="STRING" id="1397108.IMCC12053_2835"/>
<dbReference type="RefSeq" id="WP_062220029.1">
    <property type="nucleotide sequence ID" value="NZ_CP012023.1"/>
</dbReference>